<proteinExistence type="predicted"/>
<dbReference type="PANTHER" id="PTHR42951:SF4">
    <property type="entry name" value="ACYL-COENZYME A THIOESTERASE MBLAC2"/>
    <property type="match status" value="1"/>
</dbReference>
<evidence type="ECO:0000313" key="2">
    <source>
        <dbReference type="EMBL" id="CAA9485489.1"/>
    </source>
</evidence>
<accession>A0A6J4S519</accession>
<dbReference type="AlphaFoldDB" id="A0A6J4S519"/>
<name>A0A6J4S519_9ACTN</name>
<dbReference type="EMBL" id="CADCVP010000116">
    <property type="protein sequence ID" value="CAA9485489.1"/>
    <property type="molecule type" value="Genomic_DNA"/>
</dbReference>
<dbReference type="SMART" id="SM00849">
    <property type="entry name" value="Lactamase_B"/>
    <property type="match status" value="1"/>
</dbReference>
<dbReference type="InterPro" id="IPR050855">
    <property type="entry name" value="NDM-1-like"/>
</dbReference>
<reference evidence="2" key="1">
    <citation type="submission" date="2020-02" db="EMBL/GenBank/DDBJ databases">
        <authorList>
            <person name="Meier V. D."/>
        </authorList>
    </citation>
    <scope>NUCLEOTIDE SEQUENCE</scope>
    <source>
        <strain evidence="2">AVDCRST_MAG69</strain>
    </source>
</reference>
<organism evidence="2">
    <name type="scientific">uncultured Solirubrobacteraceae bacterium</name>
    <dbReference type="NCBI Taxonomy" id="1162706"/>
    <lineage>
        <taxon>Bacteria</taxon>
        <taxon>Bacillati</taxon>
        <taxon>Actinomycetota</taxon>
        <taxon>Thermoleophilia</taxon>
        <taxon>Solirubrobacterales</taxon>
        <taxon>Solirubrobacteraceae</taxon>
        <taxon>environmental samples</taxon>
    </lineage>
</organism>
<dbReference type="SUPFAM" id="SSF56281">
    <property type="entry name" value="Metallo-hydrolase/oxidoreductase"/>
    <property type="match status" value="1"/>
</dbReference>
<sequence>MDDWFHVGEIADGVWQITEPGHVCSWLVAGSRRAALIDTGCGIAPIRPVVESLTELPVSVINTHHHFDHVGGNAEFDDIAIHPLGAAGLRVPPPAELLDAYRSYSEGMVAAFGAYADADARYFHLLRDADRVRPLPGTVRDGAWRIPASTATRVIVEGDEIDLGDRALGVLHTPGHSPDCVSLDLLGERVLFGGDTVNTGPVYAQLPGSEPARLAASLKRLAARAAAWDRVLCSHFLRTEVGPDYLEAQVAAFTRLLAGEVELHPAVDCIGTPVLEASFDGFSVLVAADWSPSTQSNPIPFPGGSA</sequence>
<feature type="domain" description="Metallo-beta-lactamase" evidence="1">
    <location>
        <begin position="22"/>
        <end position="235"/>
    </location>
</feature>
<evidence type="ECO:0000259" key="1">
    <source>
        <dbReference type="SMART" id="SM00849"/>
    </source>
</evidence>
<gene>
    <name evidence="2" type="ORF">AVDCRST_MAG69-1034</name>
</gene>
<dbReference type="PANTHER" id="PTHR42951">
    <property type="entry name" value="METALLO-BETA-LACTAMASE DOMAIN-CONTAINING"/>
    <property type="match status" value="1"/>
</dbReference>
<protein>
    <recommendedName>
        <fullName evidence="1">Metallo-beta-lactamase domain-containing protein</fullName>
    </recommendedName>
</protein>
<dbReference type="Gene3D" id="3.60.15.10">
    <property type="entry name" value="Ribonuclease Z/Hydroxyacylglutathione hydrolase-like"/>
    <property type="match status" value="1"/>
</dbReference>
<dbReference type="InterPro" id="IPR036866">
    <property type="entry name" value="RibonucZ/Hydroxyglut_hydro"/>
</dbReference>
<dbReference type="Pfam" id="PF00753">
    <property type="entry name" value="Lactamase_B"/>
    <property type="match status" value="1"/>
</dbReference>
<dbReference type="InterPro" id="IPR001279">
    <property type="entry name" value="Metallo-B-lactamas"/>
</dbReference>